<proteinExistence type="predicted"/>
<dbReference type="CDD" id="cd07043">
    <property type="entry name" value="STAS_anti-anti-sigma_factors"/>
    <property type="match status" value="1"/>
</dbReference>
<accession>A0A2P2DYG7</accession>
<comment type="caution">
    <text evidence="2">The sequence shown here is derived from an EMBL/GenBank/DDBJ whole genome shotgun (WGS) entry which is preliminary data.</text>
</comment>
<dbReference type="RefSeq" id="WP_108974758.1">
    <property type="nucleotide sequence ID" value="NZ_BFBB01000003.1"/>
</dbReference>
<dbReference type="SUPFAM" id="SSF52091">
    <property type="entry name" value="SpoIIaa-like"/>
    <property type="match status" value="1"/>
</dbReference>
<dbReference type="PROSITE" id="PS50801">
    <property type="entry name" value="STAS"/>
    <property type="match status" value="1"/>
</dbReference>
<name>A0A2P2DYG7_9LEPT</name>
<feature type="domain" description="STAS" evidence="1">
    <location>
        <begin position="18"/>
        <end position="111"/>
    </location>
</feature>
<dbReference type="Gene3D" id="3.30.750.24">
    <property type="entry name" value="STAS domain"/>
    <property type="match status" value="1"/>
</dbReference>
<organism evidence="2 3">
    <name type="scientific">Leptospira ryugenii</name>
    <dbReference type="NCBI Taxonomy" id="1917863"/>
    <lineage>
        <taxon>Bacteria</taxon>
        <taxon>Pseudomonadati</taxon>
        <taxon>Spirochaetota</taxon>
        <taxon>Spirochaetia</taxon>
        <taxon>Leptospirales</taxon>
        <taxon>Leptospiraceae</taxon>
        <taxon>Leptospira</taxon>
    </lineage>
</organism>
<dbReference type="EMBL" id="BFBB01000003">
    <property type="protein sequence ID" value="GBF49675.1"/>
    <property type="molecule type" value="Genomic_DNA"/>
</dbReference>
<sequence length="111" mass="12909">MIREMETTTIYKVETNCLDILSVTQFERELNGILHQNEKHVFLDFSEVEEVSSAVLGIIIHKKMKLKKEGREIYLLHTTKSVERILKILKLSSLLMFHQNEANLSLQLSPI</sequence>
<protein>
    <submittedName>
        <fullName evidence="2">STAS domain protein</fullName>
    </submittedName>
</protein>
<dbReference type="PANTHER" id="PTHR33495:SF2">
    <property type="entry name" value="ANTI-SIGMA FACTOR ANTAGONIST TM_1081-RELATED"/>
    <property type="match status" value="1"/>
</dbReference>
<keyword evidence="3" id="KW-1185">Reference proteome</keyword>
<evidence type="ECO:0000259" key="1">
    <source>
        <dbReference type="PROSITE" id="PS50801"/>
    </source>
</evidence>
<dbReference type="InterPro" id="IPR036513">
    <property type="entry name" value="STAS_dom_sf"/>
</dbReference>
<reference evidence="2 3" key="1">
    <citation type="submission" date="2018-02" db="EMBL/GenBank/DDBJ databases">
        <title>Novel Leptospira species isolated from soil and water in Japan.</title>
        <authorList>
            <person name="Nakao R."/>
            <person name="Masuzawa T."/>
        </authorList>
    </citation>
    <scope>NUCLEOTIDE SEQUENCE [LARGE SCALE GENOMIC DNA]</scope>
    <source>
        <strain evidence="2 3">YH101</strain>
    </source>
</reference>
<evidence type="ECO:0000313" key="3">
    <source>
        <dbReference type="Proteomes" id="UP000245133"/>
    </source>
</evidence>
<dbReference type="OrthoDB" id="345746at2"/>
<dbReference type="PANTHER" id="PTHR33495">
    <property type="entry name" value="ANTI-SIGMA FACTOR ANTAGONIST TM_1081-RELATED-RELATED"/>
    <property type="match status" value="1"/>
</dbReference>
<dbReference type="AlphaFoldDB" id="A0A2P2DYG7"/>
<dbReference type="Pfam" id="PF01740">
    <property type="entry name" value="STAS"/>
    <property type="match status" value="1"/>
</dbReference>
<gene>
    <name evidence="2" type="ORF">LPTSP4_11910</name>
</gene>
<evidence type="ECO:0000313" key="2">
    <source>
        <dbReference type="EMBL" id="GBF49675.1"/>
    </source>
</evidence>
<dbReference type="InterPro" id="IPR002645">
    <property type="entry name" value="STAS_dom"/>
</dbReference>
<dbReference type="Proteomes" id="UP000245133">
    <property type="component" value="Unassembled WGS sequence"/>
</dbReference>
<dbReference type="GO" id="GO:0043856">
    <property type="term" value="F:anti-sigma factor antagonist activity"/>
    <property type="evidence" value="ECO:0007669"/>
    <property type="project" value="TreeGrafter"/>
</dbReference>